<feature type="transmembrane region" description="Helical" evidence="1">
    <location>
        <begin position="38"/>
        <end position="60"/>
    </location>
</feature>
<evidence type="ECO:0000256" key="1">
    <source>
        <dbReference type="SAM" id="Phobius"/>
    </source>
</evidence>
<accession>A0ABD5BK13</accession>
<sequence length="67" mass="6919">MTITGCGGGLVHLLQPAFALRIPQAALITEPFLPRVRYAGPLLDCMLGALLSALGAVIAAKGRAHKP</sequence>
<dbReference type="RefSeq" id="WP_060419332.1">
    <property type="nucleotide sequence ID" value="NZ_CAMKHN010000010.1"/>
</dbReference>
<gene>
    <name evidence="2" type="ORF">RF091_14440</name>
</gene>
<evidence type="ECO:0000313" key="2">
    <source>
        <dbReference type="EMBL" id="MDQ9556707.1"/>
    </source>
</evidence>
<dbReference type="AlphaFoldDB" id="A0ABD5BK13"/>
<keyword evidence="1" id="KW-0472">Membrane</keyword>
<organism evidence="2 3">
    <name type="scientific">Serratia marcescens</name>
    <dbReference type="NCBI Taxonomy" id="615"/>
    <lineage>
        <taxon>Bacteria</taxon>
        <taxon>Pseudomonadati</taxon>
        <taxon>Pseudomonadota</taxon>
        <taxon>Gammaproteobacteria</taxon>
        <taxon>Enterobacterales</taxon>
        <taxon>Yersiniaceae</taxon>
        <taxon>Serratia</taxon>
    </lineage>
</organism>
<keyword evidence="1" id="KW-0812">Transmembrane</keyword>
<proteinExistence type="predicted"/>
<protein>
    <submittedName>
        <fullName evidence="2">Uncharacterized protein</fullName>
    </submittedName>
</protein>
<reference evidence="2 3" key="1">
    <citation type="submission" date="2023-07" db="EMBL/GenBank/DDBJ databases">
        <title>Pathogens genome sequencing project 196.</title>
        <authorList>
            <person name="Cao X."/>
        </authorList>
    </citation>
    <scope>NUCLEOTIDE SEQUENCE [LARGE SCALE GENOMIC DNA]</scope>
    <source>
        <strain evidence="2 3">SM41</strain>
    </source>
</reference>
<dbReference type="EMBL" id="JAVIPQ010000223">
    <property type="protein sequence ID" value="MDQ9556707.1"/>
    <property type="molecule type" value="Genomic_DNA"/>
</dbReference>
<evidence type="ECO:0000313" key="3">
    <source>
        <dbReference type="Proteomes" id="UP001234811"/>
    </source>
</evidence>
<comment type="caution">
    <text evidence="2">The sequence shown here is derived from an EMBL/GenBank/DDBJ whole genome shotgun (WGS) entry which is preliminary data.</text>
</comment>
<name>A0ABD5BK13_SERMA</name>
<dbReference type="Proteomes" id="UP001234811">
    <property type="component" value="Unassembled WGS sequence"/>
</dbReference>
<keyword evidence="1" id="KW-1133">Transmembrane helix</keyword>